<evidence type="ECO:0000256" key="1">
    <source>
        <dbReference type="SAM" id="Phobius"/>
    </source>
</evidence>
<keyword evidence="1" id="KW-0812">Transmembrane</keyword>
<evidence type="ECO:0000313" key="3">
    <source>
        <dbReference type="Proteomes" id="UP000320672"/>
    </source>
</evidence>
<dbReference type="KEGG" id="rml:FF011L_11790"/>
<dbReference type="OrthoDB" id="275223at2"/>
<keyword evidence="3" id="KW-1185">Reference proteome</keyword>
<keyword evidence="1" id="KW-1133">Transmembrane helix</keyword>
<keyword evidence="1" id="KW-0472">Membrane</keyword>
<dbReference type="InterPro" id="IPR009200">
    <property type="entry name" value="DUF1269_membrane"/>
</dbReference>
<protein>
    <recommendedName>
        <fullName evidence="4">DUF1269 domain-containing protein</fullName>
    </recommendedName>
</protein>
<proteinExistence type="predicted"/>
<dbReference type="EMBL" id="CP036262">
    <property type="protein sequence ID" value="QDS92436.1"/>
    <property type="molecule type" value="Genomic_DNA"/>
</dbReference>
<feature type="transmembrane region" description="Helical" evidence="1">
    <location>
        <begin position="65"/>
        <end position="87"/>
    </location>
</feature>
<evidence type="ECO:0000313" key="2">
    <source>
        <dbReference type="EMBL" id="QDS92436.1"/>
    </source>
</evidence>
<dbReference type="AlphaFoldDB" id="A0A517MC24"/>
<name>A0A517MC24_9BACT</name>
<evidence type="ECO:0008006" key="4">
    <source>
        <dbReference type="Google" id="ProtNLM"/>
    </source>
</evidence>
<accession>A0A517MC24</accession>
<gene>
    <name evidence="2" type="ORF">FF011L_11790</name>
</gene>
<dbReference type="RefSeq" id="WP_145350690.1">
    <property type="nucleotide sequence ID" value="NZ_CP036262.1"/>
</dbReference>
<dbReference type="Proteomes" id="UP000320672">
    <property type="component" value="Chromosome"/>
</dbReference>
<dbReference type="Pfam" id="PF06897">
    <property type="entry name" value="DUF1269"/>
    <property type="match status" value="1"/>
</dbReference>
<organism evidence="2 3">
    <name type="scientific">Roseimaritima multifibrata</name>
    <dbReference type="NCBI Taxonomy" id="1930274"/>
    <lineage>
        <taxon>Bacteria</taxon>
        <taxon>Pseudomonadati</taxon>
        <taxon>Planctomycetota</taxon>
        <taxon>Planctomycetia</taxon>
        <taxon>Pirellulales</taxon>
        <taxon>Pirellulaceae</taxon>
        <taxon>Roseimaritima</taxon>
    </lineage>
</organism>
<reference evidence="2 3" key="1">
    <citation type="submission" date="2019-02" db="EMBL/GenBank/DDBJ databases">
        <title>Deep-cultivation of Planctomycetes and their phenomic and genomic characterization uncovers novel biology.</title>
        <authorList>
            <person name="Wiegand S."/>
            <person name="Jogler M."/>
            <person name="Boedeker C."/>
            <person name="Pinto D."/>
            <person name="Vollmers J."/>
            <person name="Rivas-Marin E."/>
            <person name="Kohn T."/>
            <person name="Peeters S.H."/>
            <person name="Heuer A."/>
            <person name="Rast P."/>
            <person name="Oberbeckmann S."/>
            <person name="Bunk B."/>
            <person name="Jeske O."/>
            <person name="Meyerdierks A."/>
            <person name="Storesund J.E."/>
            <person name="Kallscheuer N."/>
            <person name="Luecker S."/>
            <person name="Lage O.M."/>
            <person name="Pohl T."/>
            <person name="Merkel B.J."/>
            <person name="Hornburger P."/>
            <person name="Mueller R.-W."/>
            <person name="Bruemmer F."/>
            <person name="Labrenz M."/>
            <person name="Spormann A.M."/>
            <person name="Op den Camp H."/>
            <person name="Overmann J."/>
            <person name="Amann R."/>
            <person name="Jetten M.S.M."/>
            <person name="Mascher T."/>
            <person name="Medema M.H."/>
            <person name="Devos D.P."/>
            <person name="Kaster A.-K."/>
            <person name="Ovreas L."/>
            <person name="Rohde M."/>
            <person name="Galperin M.Y."/>
            <person name="Jogler C."/>
        </authorList>
    </citation>
    <scope>NUCLEOTIDE SEQUENCE [LARGE SCALE GENOMIC DNA]</scope>
    <source>
        <strain evidence="2 3">FF011L</strain>
    </source>
</reference>
<sequence>MASTIVVLKFHSPEGAEQGLAIAVDLQKQHLLEIQDVATVTWPEGKKKPKTVHGLDACGGAWYGAFWGMLIGCIFFAPFLGAAWGAAMGALSAKFADYGVGKDFIENVRGKVTEGSSALFLLVGQVTTDRVVEAFKSAPDFEVISTNLSEDQEEKLKEAFAH</sequence>